<proteinExistence type="predicted"/>
<dbReference type="OrthoDB" id="10256089at2759"/>
<sequence length="204" mass="22314">MPSQPPQCSQSTSHTPTLLPPHARTHGIPSLLIKPMQRLLKSSLLLGTIVDAMPDALGDHAALVQMPSRMEEVARGANKQIKERHLKTLHRPKVKDLAGTGPSNAEAPEVTRLEGELQKYSAFLDRLAKDSITFGVALGLTPLSSALGPNLPPEDPNNVVTEVHLEAYNTFALLSTLPRLFKIFEENLNTSFIPILCDLHLQIK</sequence>
<dbReference type="AlphaFoldDB" id="A0A0C9VZ61"/>
<dbReference type="Gene3D" id="1.20.900.10">
    <property type="entry name" value="Dbl homology (DH) domain"/>
    <property type="match status" value="1"/>
</dbReference>
<evidence type="ECO:0000313" key="3">
    <source>
        <dbReference type="EMBL" id="KIJ58718.1"/>
    </source>
</evidence>
<dbReference type="EMBL" id="KN839914">
    <property type="protein sequence ID" value="KIJ58718.1"/>
    <property type="molecule type" value="Genomic_DNA"/>
</dbReference>
<dbReference type="InterPro" id="IPR000219">
    <property type="entry name" value="DH_dom"/>
</dbReference>
<dbReference type="Pfam" id="PF00621">
    <property type="entry name" value="RhoGEF"/>
    <property type="match status" value="1"/>
</dbReference>
<dbReference type="Proteomes" id="UP000053820">
    <property type="component" value="Unassembled WGS sequence"/>
</dbReference>
<gene>
    <name evidence="3" type="ORF">HYDPIDRAFT_33905</name>
</gene>
<accession>A0A0C9VZ61</accession>
<feature type="domain" description="DH" evidence="2">
    <location>
        <begin position="28"/>
        <end position="80"/>
    </location>
</feature>
<dbReference type="GO" id="GO:0005085">
    <property type="term" value="F:guanyl-nucleotide exchange factor activity"/>
    <property type="evidence" value="ECO:0007669"/>
    <property type="project" value="InterPro"/>
</dbReference>
<reference evidence="3 4" key="1">
    <citation type="submission" date="2014-04" db="EMBL/GenBank/DDBJ databases">
        <title>Evolutionary Origins and Diversification of the Mycorrhizal Mutualists.</title>
        <authorList>
            <consortium name="DOE Joint Genome Institute"/>
            <consortium name="Mycorrhizal Genomics Consortium"/>
            <person name="Kohler A."/>
            <person name="Kuo A."/>
            <person name="Nagy L.G."/>
            <person name="Floudas D."/>
            <person name="Copeland A."/>
            <person name="Barry K.W."/>
            <person name="Cichocki N."/>
            <person name="Veneault-Fourrey C."/>
            <person name="LaButti K."/>
            <person name="Lindquist E.A."/>
            <person name="Lipzen A."/>
            <person name="Lundell T."/>
            <person name="Morin E."/>
            <person name="Murat C."/>
            <person name="Riley R."/>
            <person name="Ohm R."/>
            <person name="Sun H."/>
            <person name="Tunlid A."/>
            <person name="Henrissat B."/>
            <person name="Grigoriev I.V."/>
            <person name="Hibbett D.S."/>
            <person name="Martin F."/>
        </authorList>
    </citation>
    <scope>NUCLEOTIDE SEQUENCE [LARGE SCALE GENOMIC DNA]</scope>
    <source>
        <strain evidence="3 4">MD-312</strain>
    </source>
</reference>
<evidence type="ECO:0000256" key="1">
    <source>
        <dbReference type="SAM" id="MobiDB-lite"/>
    </source>
</evidence>
<feature type="compositionally biased region" description="Low complexity" evidence="1">
    <location>
        <begin position="1"/>
        <end position="17"/>
    </location>
</feature>
<dbReference type="HOGENOM" id="CLU_1343423_0_0_1"/>
<name>A0A0C9VZ61_9AGAM</name>
<evidence type="ECO:0000259" key="2">
    <source>
        <dbReference type="PROSITE" id="PS50010"/>
    </source>
</evidence>
<feature type="region of interest" description="Disordered" evidence="1">
    <location>
        <begin position="1"/>
        <end position="23"/>
    </location>
</feature>
<dbReference type="PROSITE" id="PS50010">
    <property type="entry name" value="DH_2"/>
    <property type="match status" value="1"/>
</dbReference>
<protein>
    <recommendedName>
        <fullName evidence="2">DH domain-containing protein</fullName>
    </recommendedName>
</protein>
<organism evidence="3 4">
    <name type="scientific">Hydnomerulius pinastri MD-312</name>
    <dbReference type="NCBI Taxonomy" id="994086"/>
    <lineage>
        <taxon>Eukaryota</taxon>
        <taxon>Fungi</taxon>
        <taxon>Dikarya</taxon>
        <taxon>Basidiomycota</taxon>
        <taxon>Agaricomycotina</taxon>
        <taxon>Agaricomycetes</taxon>
        <taxon>Agaricomycetidae</taxon>
        <taxon>Boletales</taxon>
        <taxon>Boletales incertae sedis</taxon>
        <taxon>Leucogyrophana</taxon>
    </lineage>
</organism>
<dbReference type="InterPro" id="IPR035899">
    <property type="entry name" value="DBL_dom_sf"/>
</dbReference>
<evidence type="ECO:0000313" key="4">
    <source>
        <dbReference type="Proteomes" id="UP000053820"/>
    </source>
</evidence>
<keyword evidence="4" id="KW-1185">Reference proteome</keyword>
<dbReference type="SUPFAM" id="SSF48065">
    <property type="entry name" value="DBL homology domain (DH-domain)"/>
    <property type="match status" value="1"/>
</dbReference>